<dbReference type="RefSeq" id="WP_140192694.1">
    <property type="nucleotide sequence ID" value="NZ_CP065915.1"/>
</dbReference>
<organism evidence="2 3">
    <name type="scientific">Pelagovum pacificum</name>
    <dbReference type="NCBI Taxonomy" id="2588711"/>
    <lineage>
        <taxon>Bacteria</taxon>
        <taxon>Pseudomonadati</taxon>
        <taxon>Pseudomonadota</taxon>
        <taxon>Alphaproteobacteria</taxon>
        <taxon>Rhodobacterales</taxon>
        <taxon>Paracoccaceae</taxon>
        <taxon>Pelagovum</taxon>
    </lineage>
</organism>
<comment type="caution">
    <text evidence="2">The sequence shown here is derived from an EMBL/GenBank/DDBJ whole genome shotgun (WGS) entry which is preliminary data.</text>
</comment>
<feature type="transmembrane region" description="Helical" evidence="1">
    <location>
        <begin position="21"/>
        <end position="54"/>
    </location>
</feature>
<keyword evidence="1" id="KW-1133">Transmembrane helix</keyword>
<dbReference type="SUPFAM" id="SSF55961">
    <property type="entry name" value="Bet v1-like"/>
    <property type="match status" value="1"/>
</dbReference>
<dbReference type="AlphaFoldDB" id="A0A5C5GB79"/>
<keyword evidence="1" id="KW-0812">Transmembrane</keyword>
<evidence type="ECO:0000313" key="2">
    <source>
        <dbReference type="EMBL" id="TNY32013.1"/>
    </source>
</evidence>
<dbReference type="EMBL" id="VFFF01000001">
    <property type="protein sequence ID" value="TNY32013.1"/>
    <property type="molecule type" value="Genomic_DNA"/>
</dbReference>
<protein>
    <submittedName>
        <fullName evidence="2">Uncharacterized protein</fullName>
    </submittedName>
</protein>
<gene>
    <name evidence="2" type="ORF">FHY64_01535</name>
</gene>
<keyword evidence="3" id="KW-1185">Reference proteome</keyword>
<reference evidence="2 3" key="1">
    <citation type="submission" date="2019-06" db="EMBL/GenBank/DDBJ databases">
        <title>Genome of new Rhodobacteraceae sp. SM1903.</title>
        <authorList>
            <person name="Ren X."/>
        </authorList>
    </citation>
    <scope>NUCLEOTIDE SEQUENCE [LARGE SCALE GENOMIC DNA]</scope>
    <source>
        <strain evidence="2 3">SM1903</strain>
    </source>
</reference>
<sequence length="284" mass="31397">MNGRHLHRRLTGQTRRLTTVAVCAILATSLLVDAALAPLLAGLAAILFGSALLLLFPGRRQLLEVAGLGAVLTALMPVEPALLPGLFLFWGAVAHVLLYGKWSDLPFLRLKLETRAHSQVSEPMPLVWRWLVPGAGHPDDHWSGALMDFDSDDDDHETLYLRFRTPDGLFEEATLTFIEQDRPHHCRYMLERTTRFGLEETEVTHHLTEVNGKTDVETRTVQADLPPRIAIARWFDDVRGERPDDGASVLEDRSSWSATGLGRIRARSGSQLGAEDAGEATVVG</sequence>
<evidence type="ECO:0000313" key="3">
    <source>
        <dbReference type="Proteomes" id="UP000314011"/>
    </source>
</evidence>
<dbReference type="Proteomes" id="UP000314011">
    <property type="component" value="Unassembled WGS sequence"/>
</dbReference>
<name>A0A5C5GB79_9RHOB</name>
<evidence type="ECO:0000256" key="1">
    <source>
        <dbReference type="SAM" id="Phobius"/>
    </source>
</evidence>
<accession>A0A5C5GB79</accession>
<dbReference type="OrthoDB" id="7863342at2"/>
<proteinExistence type="predicted"/>
<keyword evidence="1" id="KW-0472">Membrane</keyword>